<reference evidence="1 2" key="1">
    <citation type="submission" date="2020-01" db="EMBL/GenBank/DDBJ databases">
        <title>Draft genome sequence of Aspergillus udagawae IFM 46972.</title>
        <authorList>
            <person name="Takahashi H."/>
            <person name="Yaguchi T."/>
        </authorList>
    </citation>
    <scope>NUCLEOTIDE SEQUENCE [LARGE SCALE GENOMIC DNA]</scope>
    <source>
        <strain evidence="1 2">IFM 46972</strain>
    </source>
</reference>
<evidence type="ECO:0000313" key="1">
    <source>
        <dbReference type="EMBL" id="GFF57351.1"/>
    </source>
</evidence>
<dbReference type="AlphaFoldDB" id="A0A8H3SED5"/>
<organism evidence="1 2">
    <name type="scientific">Aspergillus udagawae</name>
    <dbReference type="NCBI Taxonomy" id="91492"/>
    <lineage>
        <taxon>Eukaryota</taxon>
        <taxon>Fungi</taxon>
        <taxon>Dikarya</taxon>
        <taxon>Ascomycota</taxon>
        <taxon>Pezizomycotina</taxon>
        <taxon>Eurotiomycetes</taxon>
        <taxon>Eurotiomycetidae</taxon>
        <taxon>Eurotiales</taxon>
        <taxon>Aspergillaceae</taxon>
        <taxon>Aspergillus</taxon>
        <taxon>Aspergillus subgen. Fumigati</taxon>
    </lineage>
</organism>
<gene>
    <name evidence="1" type="ORF">IFM46972_10771</name>
</gene>
<evidence type="ECO:0000313" key="2">
    <source>
        <dbReference type="Proteomes" id="UP000465221"/>
    </source>
</evidence>
<accession>A0A8H3SED5</accession>
<dbReference type="Proteomes" id="UP000465221">
    <property type="component" value="Unassembled WGS sequence"/>
</dbReference>
<name>A0A8H3SED5_9EURO</name>
<comment type="caution">
    <text evidence="1">The sequence shown here is derived from an EMBL/GenBank/DDBJ whole genome shotgun (WGS) entry which is preliminary data.</text>
</comment>
<proteinExistence type="predicted"/>
<dbReference type="EMBL" id="BLKC01000150">
    <property type="protein sequence ID" value="GFF57351.1"/>
    <property type="molecule type" value="Genomic_DNA"/>
</dbReference>
<sequence>MMHQTSTFGNIPSMNLHRQGLLNALLTIPIY</sequence>
<protein>
    <submittedName>
        <fullName evidence="1">Uncharacterized protein</fullName>
    </submittedName>
</protein>